<dbReference type="RefSeq" id="WP_047188608.1">
    <property type="nucleotide sequence ID" value="NZ_LCYG01000020.1"/>
</dbReference>
<accession>A0A0H1RDY2</accession>
<evidence type="ECO:0008006" key="4">
    <source>
        <dbReference type="Google" id="ProtNLM"/>
    </source>
</evidence>
<feature type="signal peptide" evidence="1">
    <location>
        <begin position="1"/>
        <end position="23"/>
    </location>
</feature>
<evidence type="ECO:0000313" key="2">
    <source>
        <dbReference type="EMBL" id="KLK93405.1"/>
    </source>
</evidence>
<comment type="caution">
    <text evidence="2">The sequence shown here is derived from an EMBL/GenBank/DDBJ whole genome shotgun (WGS) entry which is preliminary data.</text>
</comment>
<protein>
    <recommendedName>
        <fullName evidence="4">POTRA domain-containing protein</fullName>
    </recommendedName>
</protein>
<dbReference type="Proteomes" id="UP000035489">
    <property type="component" value="Unassembled WGS sequence"/>
</dbReference>
<evidence type="ECO:0000313" key="3">
    <source>
        <dbReference type="Proteomes" id="UP000035489"/>
    </source>
</evidence>
<feature type="chain" id="PRO_5002592998" description="POTRA domain-containing protein" evidence="1">
    <location>
        <begin position="24"/>
        <end position="161"/>
    </location>
</feature>
<proteinExistence type="predicted"/>
<reference evidence="2 3" key="1">
    <citation type="submission" date="2015-05" db="EMBL/GenBank/DDBJ databases">
        <title>Draft genome sequence of Microvirga vignae strain BR3299, a novel nitrogen fixing bacteria isolated from Brazil semi-aired region.</title>
        <authorList>
            <person name="Zilli J.E."/>
            <person name="Passos S.R."/>
            <person name="Leite J."/>
            <person name="Baldani J.I."/>
            <person name="Xavier G.R."/>
            <person name="Rumjaneck N.G."/>
            <person name="Simoes-Araujo J.L."/>
        </authorList>
    </citation>
    <scope>NUCLEOTIDE SEQUENCE [LARGE SCALE GENOMIC DNA]</scope>
    <source>
        <strain evidence="2 3">BR3299</strain>
    </source>
</reference>
<dbReference type="OrthoDB" id="8420111at2"/>
<dbReference type="PATRIC" id="fig|1225564.3.peg.2354"/>
<gene>
    <name evidence="2" type="ORF">AA309_08725</name>
</gene>
<keyword evidence="3" id="KW-1185">Reference proteome</keyword>
<dbReference type="EMBL" id="LCYG01000020">
    <property type="protein sequence ID" value="KLK93405.1"/>
    <property type="molecule type" value="Genomic_DNA"/>
</dbReference>
<name>A0A0H1RDY2_9HYPH</name>
<dbReference type="AlphaFoldDB" id="A0A0H1RDY2"/>
<organism evidence="2 3">
    <name type="scientific">Microvirga vignae</name>
    <dbReference type="NCBI Taxonomy" id="1225564"/>
    <lineage>
        <taxon>Bacteria</taxon>
        <taxon>Pseudomonadati</taxon>
        <taxon>Pseudomonadota</taxon>
        <taxon>Alphaproteobacteria</taxon>
        <taxon>Hyphomicrobiales</taxon>
        <taxon>Methylobacteriaceae</taxon>
        <taxon>Microvirga</taxon>
    </lineage>
</organism>
<keyword evidence="1" id="KW-0732">Signal</keyword>
<sequence>MWWAVLAGLGAALIGLTSFAANASTPRFEITIEGGTLTRSDVEKALGIFMKHCSYLSQHQGDLVMFKALVKPEYISERLQRGWKTEIYVTLKISDQPNTIPARIRGIGRTAGQLLYFNIGGGETPGITGAKRISQFACGLPPNRRGTDSFKSVPELSFLQY</sequence>
<evidence type="ECO:0000256" key="1">
    <source>
        <dbReference type="SAM" id="SignalP"/>
    </source>
</evidence>